<feature type="transmembrane region" description="Helical" evidence="10">
    <location>
        <begin position="15"/>
        <end position="37"/>
    </location>
</feature>
<gene>
    <name evidence="12" type="ORF">PTRA_b0267</name>
</gene>
<dbReference type="KEGG" id="ptn:PTRA_b0267"/>
<dbReference type="PATRIC" id="fig|1315283.4.peg.3368"/>
<dbReference type="Gene3D" id="3.20.20.450">
    <property type="entry name" value="EAL domain"/>
    <property type="match status" value="1"/>
</dbReference>
<evidence type="ECO:0000256" key="7">
    <source>
        <dbReference type="ARBA" id="ARBA00022989"/>
    </source>
</evidence>
<feature type="transmembrane region" description="Helical" evidence="10">
    <location>
        <begin position="246"/>
        <end position="265"/>
    </location>
</feature>
<dbReference type="EC" id="3.1.4.52" evidence="2"/>
<keyword evidence="4" id="KW-0973">c-di-GMP</keyword>
<evidence type="ECO:0000256" key="10">
    <source>
        <dbReference type="SAM" id="Phobius"/>
    </source>
</evidence>
<dbReference type="AlphaFoldDB" id="A0A0U2X4C1"/>
<dbReference type="InterPro" id="IPR024744">
    <property type="entry name" value="CSS-motif_dom"/>
</dbReference>
<dbReference type="Pfam" id="PF00563">
    <property type="entry name" value="EAL"/>
    <property type="match status" value="1"/>
</dbReference>
<dbReference type="SUPFAM" id="SSF141868">
    <property type="entry name" value="EAL domain-like"/>
    <property type="match status" value="1"/>
</dbReference>
<evidence type="ECO:0000256" key="9">
    <source>
        <dbReference type="ARBA" id="ARBA00034290"/>
    </source>
</evidence>
<dbReference type="RefSeq" id="WP_083497553.1">
    <property type="nucleotide sequence ID" value="NZ_CP011035.1"/>
</dbReference>
<dbReference type="InterPro" id="IPR001633">
    <property type="entry name" value="EAL_dom"/>
</dbReference>
<accession>A0A0U2X4C1</accession>
<dbReference type="Pfam" id="PF12792">
    <property type="entry name" value="CSS-motif"/>
    <property type="match status" value="1"/>
</dbReference>
<evidence type="ECO:0000256" key="2">
    <source>
        <dbReference type="ARBA" id="ARBA00012282"/>
    </source>
</evidence>
<evidence type="ECO:0000256" key="8">
    <source>
        <dbReference type="ARBA" id="ARBA00023136"/>
    </source>
</evidence>
<evidence type="ECO:0000313" key="12">
    <source>
        <dbReference type="EMBL" id="ALS34777.1"/>
    </source>
</evidence>
<comment type="catalytic activity">
    <reaction evidence="9">
        <text>3',3'-c-di-GMP + H2O = 5'-phosphoguanylyl(3'-&gt;5')guanosine + H(+)</text>
        <dbReference type="Rhea" id="RHEA:24902"/>
        <dbReference type="ChEBI" id="CHEBI:15377"/>
        <dbReference type="ChEBI" id="CHEBI:15378"/>
        <dbReference type="ChEBI" id="CHEBI:58754"/>
        <dbReference type="ChEBI" id="CHEBI:58805"/>
        <dbReference type="EC" id="3.1.4.52"/>
    </reaction>
</comment>
<feature type="domain" description="EAL" evidence="11">
    <location>
        <begin position="272"/>
        <end position="521"/>
    </location>
</feature>
<keyword evidence="3" id="KW-1003">Cell membrane</keyword>
<keyword evidence="5 10" id="KW-0812">Transmembrane</keyword>
<evidence type="ECO:0000256" key="1">
    <source>
        <dbReference type="ARBA" id="ARBA00004651"/>
    </source>
</evidence>
<dbReference type="PROSITE" id="PS50883">
    <property type="entry name" value="EAL"/>
    <property type="match status" value="1"/>
</dbReference>
<evidence type="ECO:0000256" key="3">
    <source>
        <dbReference type="ARBA" id="ARBA00022475"/>
    </source>
</evidence>
<reference evidence="12 13" key="1">
    <citation type="submission" date="2015-03" db="EMBL/GenBank/DDBJ databases">
        <authorList>
            <person name="Murphy D."/>
        </authorList>
    </citation>
    <scope>NUCLEOTIDE SEQUENCE [LARGE SCALE GENOMIC DNA]</scope>
    <source>
        <strain evidence="12 13">KMM 520</strain>
    </source>
</reference>
<organism evidence="12">
    <name type="scientific">Pseudoalteromonas translucida KMM 520</name>
    <dbReference type="NCBI Taxonomy" id="1315283"/>
    <lineage>
        <taxon>Bacteria</taxon>
        <taxon>Pseudomonadati</taxon>
        <taxon>Pseudomonadota</taxon>
        <taxon>Gammaproteobacteria</taxon>
        <taxon>Alteromonadales</taxon>
        <taxon>Pseudoalteromonadaceae</taxon>
        <taxon>Pseudoalteromonas</taxon>
    </lineage>
</organism>
<dbReference type="InterPro" id="IPR035919">
    <property type="entry name" value="EAL_sf"/>
</dbReference>
<keyword evidence="6" id="KW-0378">Hydrolase</keyword>
<evidence type="ECO:0000256" key="6">
    <source>
        <dbReference type="ARBA" id="ARBA00022801"/>
    </source>
</evidence>
<keyword evidence="7 10" id="KW-1133">Transmembrane helix</keyword>
<dbReference type="InterPro" id="IPR050706">
    <property type="entry name" value="Cyclic-di-GMP_PDE-like"/>
</dbReference>
<evidence type="ECO:0000256" key="4">
    <source>
        <dbReference type="ARBA" id="ARBA00022636"/>
    </source>
</evidence>
<dbReference type="CDD" id="cd01948">
    <property type="entry name" value="EAL"/>
    <property type="match status" value="1"/>
</dbReference>
<dbReference type="GO" id="GO:0005886">
    <property type="term" value="C:plasma membrane"/>
    <property type="evidence" value="ECO:0007669"/>
    <property type="project" value="UniProtKB-SubCell"/>
</dbReference>
<protein>
    <recommendedName>
        <fullName evidence="2">cyclic-guanylate-specific phosphodiesterase</fullName>
        <ecNumber evidence="2">3.1.4.52</ecNumber>
    </recommendedName>
</protein>
<dbReference type="OrthoDB" id="675397at2"/>
<dbReference type="SMART" id="SM00052">
    <property type="entry name" value="EAL"/>
    <property type="match status" value="1"/>
</dbReference>
<evidence type="ECO:0000313" key="13">
    <source>
        <dbReference type="Proteomes" id="UP000065261"/>
    </source>
</evidence>
<comment type="subcellular location">
    <subcellularLocation>
        <location evidence="1">Cell membrane</location>
        <topology evidence="1">Multi-pass membrane protein</topology>
    </subcellularLocation>
</comment>
<dbReference type="PANTHER" id="PTHR33121">
    <property type="entry name" value="CYCLIC DI-GMP PHOSPHODIESTERASE PDEF"/>
    <property type="match status" value="1"/>
</dbReference>
<dbReference type="GO" id="GO:0071111">
    <property type="term" value="F:cyclic-guanylate-specific phosphodiesterase activity"/>
    <property type="evidence" value="ECO:0007669"/>
    <property type="project" value="UniProtKB-EC"/>
</dbReference>
<name>A0A0U2X4C1_9GAMM</name>
<dbReference type="EMBL" id="CP011035">
    <property type="protein sequence ID" value="ALS34777.1"/>
    <property type="molecule type" value="Genomic_DNA"/>
</dbReference>
<sequence>MGIPQFTMKQHPKKIIVVLLSGGFIFALGCFILLYFAGQKLVAQTRSDSQYLLSQVDDGVEESVRVLTQLNNLNFTTCNEANLLAMRRMLFDAKFAIDIGYFKNNTLICTTGAGLLEKPLPDNQPDYIVNKNRPSQIGIRFEPELYLLLFTKRPLKVLIIRQGNYNLILKSEVFDPKIIVTPHWQVFYKESENLFHLAGQIGLHSNIKSNDYLHYETDITCSNNNGNYCVALYLPWDVFFTDNRQLFIISFILICLVSISCGLLVDEHLTTRRSIVSRIRRGLKSGNFYWVYQPIVNLQSGKTIGCEVLARFKDDYGVLTPDQFIPILRQINLTWSFTKIMINTVLNELESAEQLPSEFKVSLNIFPCDVEQGNVSSLPKIAGLMQSKFVICLEITEDEYLDSTIAHDYFKTLIESGFHLSLDDFGTGYSNLKNLHNLSFHQLKIDRSFVQDIATEGLKASMIPNIMELVHKFGYTCVAEGIETTAQEVILKEAGVHYGQGWKYGRPMPILEFKEYIARTIK</sequence>
<proteinExistence type="predicted"/>
<keyword evidence="8 10" id="KW-0472">Membrane</keyword>
<evidence type="ECO:0000259" key="11">
    <source>
        <dbReference type="PROSITE" id="PS50883"/>
    </source>
</evidence>
<evidence type="ECO:0000256" key="5">
    <source>
        <dbReference type="ARBA" id="ARBA00022692"/>
    </source>
</evidence>
<dbReference type="Proteomes" id="UP000065261">
    <property type="component" value="Chromosome II"/>
</dbReference>
<dbReference type="PANTHER" id="PTHR33121:SF79">
    <property type="entry name" value="CYCLIC DI-GMP PHOSPHODIESTERASE PDED-RELATED"/>
    <property type="match status" value="1"/>
</dbReference>